<dbReference type="SUPFAM" id="SSF55166">
    <property type="entry name" value="Hedgehog/DD-peptidase"/>
    <property type="match status" value="1"/>
</dbReference>
<dbReference type="EMBL" id="AP011177">
    <property type="protein sequence ID" value="BAJ02083.1"/>
    <property type="molecule type" value="Genomic_DNA"/>
</dbReference>
<dbReference type="KEGG" id="svo:SVI_2112"/>
<protein>
    <recommendedName>
        <fullName evidence="3">Peptidase M15A C-terminal domain-containing protein</fullName>
    </recommendedName>
</protein>
<dbReference type="STRING" id="637905.SVI_2112"/>
<organism evidence="1 2">
    <name type="scientific">Shewanella violacea (strain JCM 10179 / CIP 106290 / LMG 19151 / DSS12)</name>
    <dbReference type="NCBI Taxonomy" id="637905"/>
    <lineage>
        <taxon>Bacteria</taxon>
        <taxon>Pseudomonadati</taxon>
        <taxon>Pseudomonadota</taxon>
        <taxon>Gammaproteobacteria</taxon>
        <taxon>Alteromonadales</taxon>
        <taxon>Shewanellaceae</taxon>
        <taxon>Shewanella</taxon>
    </lineage>
</organism>
<gene>
    <name evidence="1" type="ordered locus">SVI_2112</name>
</gene>
<evidence type="ECO:0000313" key="1">
    <source>
        <dbReference type="EMBL" id="BAJ02083.1"/>
    </source>
</evidence>
<dbReference type="AlphaFoldDB" id="D4ZK84"/>
<proteinExistence type="predicted"/>
<dbReference type="RefSeq" id="WP_013051388.1">
    <property type="nucleotide sequence ID" value="NC_014012.1"/>
</dbReference>
<reference evidence="2" key="1">
    <citation type="journal article" date="2010" name="Mol. Biosyst.">
        <title>Complete genome sequence and comparative analysis of Shewanella violacea, a psychrophilic and piezophilic bacterium from deep sea floor sediments.</title>
        <authorList>
            <person name="Aono E."/>
            <person name="Baba T."/>
            <person name="Ara T."/>
            <person name="Nishi T."/>
            <person name="Nakamichi T."/>
            <person name="Inamoto E."/>
            <person name="Toyonaga H."/>
            <person name="Hasegawa M."/>
            <person name="Takai Y."/>
            <person name="Okumura Y."/>
            <person name="Baba M."/>
            <person name="Tomita M."/>
            <person name="Kato C."/>
            <person name="Oshima T."/>
            <person name="Nakasone K."/>
            <person name="Mori H."/>
        </authorList>
    </citation>
    <scope>NUCLEOTIDE SEQUENCE [LARGE SCALE GENOMIC DNA]</scope>
    <source>
        <strain evidence="2">JCM 10179 / CIP 106290 / LMG 19151 / DSS12</strain>
    </source>
</reference>
<evidence type="ECO:0000313" key="2">
    <source>
        <dbReference type="Proteomes" id="UP000002350"/>
    </source>
</evidence>
<accession>D4ZK84</accession>
<dbReference type="Gene3D" id="3.30.1380.10">
    <property type="match status" value="1"/>
</dbReference>
<dbReference type="InterPro" id="IPR009045">
    <property type="entry name" value="Zn_M74/Hedgehog-like"/>
</dbReference>
<name>D4ZK84_SHEVD</name>
<dbReference type="HOGENOM" id="CLU_120019_0_0_6"/>
<dbReference type="eggNOG" id="ENOG502ZBTE">
    <property type="taxonomic scope" value="Bacteria"/>
</dbReference>
<dbReference type="Proteomes" id="UP000002350">
    <property type="component" value="Chromosome"/>
</dbReference>
<evidence type="ECO:0008006" key="3">
    <source>
        <dbReference type="Google" id="ProtNLM"/>
    </source>
</evidence>
<keyword evidence="2" id="KW-1185">Reference proteome</keyword>
<sequence>MKLIKPALNAQASRHFNYQDLIECSDTARLGKVINIPLQDQTFDALQQLAVHLLDPIVDRFGPITLTYGFCSPQLSRAITHNDNPHIAPNIDQHACHELNSKGKLICTRLGAAVDFEVDSMADKMAEVIVWIAEHLEFDRIYYYGKSRPLHISYGPEMNQFVQLMNTDQISGRRTPGNRASGNDAITMLRRLHY</sequence>